<organism evidence="1 2">
    <name type="scientific">Fusarium oxysporum f. sp. lycopersici (strain 4287 / CBS 123668 / FGSC 9935 / NRRL 34936)</name>
    <name type="common">Fusarium vascular wilt of tomato</name>
    <dbReference type="NCBI Taxonomy" id="426428"/>
    <lineage>
        <taxon>Eukaryota</taxon>
        <taxon>Fungi</taxon>
        <taxon>Dikarya</taxon>
        <taxon>Ascomycota</taxon>
        <taxon>Pezizomycotina</taxon>
        <taxon>Sordariomycetes</taxon>
        <taxon>Hypocreomycetidae</taxon>
        <taxon>Hypocreales</taxon>
        <taxon>Nectriaceae</taxon>
        <taxon>Fusarium</taxon>
        <taxon>Fusarium oxysporum species complex</taxon>
    </lineage>
</organism>
<reference evidence="1" key="1">
    <citation type="submission" date="2007-04" db="EMBL/GenBank/DDBJ databases">
        <authorList>
            <consortium name="The Broad Institute Genome Sequencing Platform"/>
            <person name="Birren B."/>
            <person name="Lander E."/>
            <person name="Galagan J."/>
            <person name="Nusbaum C."/>
            <person name="Devon K."/>
            <person name="Ma L.-J."/>
            <person name="Jaffe D."/>
            <person name="Butler J."/>
            <person name="Alvarez P."/>
            <person name="Gnerre S."/>
            <person name="Grabherr M."/>
            <person name="Kleber M."/>
            <person name="Mauceli E."/>
            <person name="Brockman W."/>
            <person name="MacCallum I.A."/>
            <person name="Young S."/>
            <person name="LaButti K."/>
            <person name="DeCaprio D."/>
            <person name="Crawford M."/>
            <person name="Koehrsen M."/>
            <person name="Engels R."/>
            <person name="Montgomery P."/>
            <person name="Pearson M."/>
            <person name="Howarth C."/>
            <person name="Larson L."/>
            <person name="White J."/>
            <person name="O'Leary S."/>
            <person name="Kodira C."/>
            <person name="Zeng Q."/>
            <person name="Yandava C."/>
            <person name="Alvarado L."/>
            <person name="Kistler C."/>
            <person name="Shim W.-B."/>
            <person name="Kang S."/>
            <person name="Woloshuk C."/>
        </authorList>
    </citation>
    <scope>NUCLEOTIDE SEQUENCE</scope>
    <source>
        <strain evidence="1">4287</strain>
    </source>
</reference>
<dbReference type="RefSeq" id="XP_018246709.1">
    <property type="nucleotide sequence ID" value="XM_018400331.1"/>
</dbReference>
<gene>
    <name evidence="1" type="ORF">FOXG_20050</name>
</gene>
<dbReference type="GeneID" id="28960756"/>
<dbReference type="KEGG" id="fox:FOXG_20050"/>
<evidence type="ECO:0000313" key="2">
    <source>
        <dbReference type="Proteomes" id="UP000009097"/>
    </source>
</evidence>
<dbReference type="Proteomes" id="UP000009097">
    <property type="component" value="Unassembled WGS sequence"/>
</dbReference>
<protein>
    <submittedName>
        <fullName evidence="1">Uncharacterized protein</fullName>
    </submittedName>
</protein>
<accession>A0A0J9VB29</accession>
<dbReference type="VEuPathDB" id="FungiDB:FOXG_20050"/>
<dbReference type="AlphaFoldDB" id="A0A0J9VB29"/>
<sequence>MAIVTRDSGESRRTGGTVPVHVQGREHLCLFWDDNLGSQNEPGTG</sequence>
<reference evidence="1" key="2">
    <citation type="journal article" date="2010" name="Nature">
        <title>Comparative genomics reveals mobile pathogenicity chromosomes in Fusarium.</title>
        <authorList>
            <person name="Ma L.J."/>
            <person name="van der Does H.C."/>
            <person name="Borkovich K.A."/>
            <person name="Coleman J.J."/>
            <person name="Daboussi M.J."/>
            <person name="Di Pietro A."/>
            <person name="Dufresne M."/>
            <person name="Freitag M."/>
            <person name="Grabherr M."/>
            <person name="Henrissat B."/>
            <person name="Houterman P.M."/>
            <person name="Kang S."/>
            <person name="Shim W.B."/>
            <person name="Woloshuk C."/>
            <person name="Xie X."/>
            <person name="Xu J.R."/>
            <person name="Antoniw J."/>
            <person name="Baker S.E."/>
            <person name="Bluhm B.H."/>
            <person name="Breakspear A."/>
            <person name="Brown D.W."/>
            <person name="Butchko R.A."/>
            <person name="Chapman S."/>
            <person name="Coulson R."/>
            <person name="Coutinho P.M."/>
            <person name="Danchin E.G."/>
            <person name="Diener A."/>
            <person name="Gale L.R."/>
            <person name="Gardiner D.M."/>
            <person name="Goff S."/>
            <person name="Hammond-Kosack K.E."/>
            <person name="Hilburn K."/>
            <person name="Hua-Van A."/>
            <person name="Jonkers W."/>
            <person name="Kazan K."/>
            <person name="Kodira C.D."/>
            <person name="Koehrsen M."/>
            <person name="Kumar L."/>
            <person name="Lee Y.H."/>
            <person name="Li L."/>
            <person name="Manners J.M."/>
            <person name="Miranda-Saavedra D."/>
            <person name="Mukherjee M."/>
            <person name="Park G."/>
            <person name="Park J."/>
            <person name="Park S.Y."/>
            <person name="Proctor R.H."/>
            <person name="Regev A."/>
            <person name="Ruiz-Roldan M.C."/>
            <person name="Sain D."/>
            <person name="Sakthikumar S."/>
            <person name="Sykes S."/>
            <person name="Schwartz D.C."/>
            <person name="Turgeon B.G."/>
            <person name="Wapinski I."/>
            <person name="Yoder O."/>
            <person name="Young S."/>
            <person name="Zeng Q."/>
            <person name="Zhou S."/>
            <person name="Galagan J."/>
            <person name="Cuomo C.A."/>
            <person name="Kistler H.C."/>
            <person name="Rep M."/>
        </authorList>
    </citation>
    <scope>NUCLEOTIDE SEQUENCE [LARGE SCALE GENOMIC DNA]</scope>
    <source>
        <strain evidence="1">4287</strain>
    </source>
</reference>
<dbReference type="EMBL" id="DS231706">
    <property type="protein sequence ID" value="KNB08664.1"/>
    <property type="molecule type" value="Genomic_DNA"/>
</dbReference>
<name>A0A0J9VB29_FUSO4</name>
<evidence type="ECO:0000313" key="1">
    <source>
        <dbReference type="EMBL" id="KNB08664.1"/>
    </source>
</evidence>
<proteinExistence type="predicted"/>